<accession>A0A1E1M7U4</accession>
<reference evidence="2" key="1">
    <citation type="submission" date="2016-03" db="EMBL/GenBank/DDBJ databases">
        <authorList>
            <person name="Guldener U."/>
        </authorList>
    </citation>
    <scope>NUCLEOTIDE SEQUENCE [LARGE SCALE GENOMIC DNA]</scope>
</reference>
<dbReference type="EMBL" id="FJVC01000201">
    <property type="protein sequence ID" value="CZT45171.1"/>
    <property type="molecule type" value="Genomic_DNA"/>
</dbReference>
<evidence type="ECO:0000313" key="1">
    <source>
        <dbReference type="EMBL" id="CZT45171.1"/>
    </source>
</evidence>
<sequence length="96" mass="10895">MSDSNSTKALHPLHPLTQPRHTSKTLRYIDKTCYLDDPQYVPGGNGYQCLRATNPIRSIVYFLNQHPVIAFAIVKTYVTIAPADQSKIETKYKTSR</sequence>
<protein>
    <submittedName>
        <fullName evidence="1">Uncharacterized protein</fullName>
    </submittedName>
</protein>
<proteinExistence type="predicted"/>
<dbReference type="AlphaFoldDB" id="A0A1E1M7U4"/>
<evidence type="ECO:0000313" key="2">
    <source>
        <dbReference type="Proteomes" id="UP000177625"/>
    </source>
</evidence>
<name>A0A1E1M7U4_RHYSE</name>
<dbReference type="Proteomes" id="UP000177625">
    <property type="component" value="Unassembled WGS sequence"/>
</dbReference>
<keyword evidence="2" id="KW-1185">Reference proteome</keyword>
<gene>
    <name evidence="1" type="ORF">RSE6_05458</name>
</gene>
<organism evidence="1 2">
    <name type="scientific">Rhynchosporium secalis</name>
    <name type="common">Barley scald fungus</name>
    <dbReference type="NCBI Taxonomy" id="38038"/>
    <lineage>
        <taxon>Eukaryota</taxon>
        <taxon>Fungi</taxon>
        <taxon>Dikarya</taxon>
        <taxon>Ascomycota</taxon>
        <taxon>Pezizomycotina</taxon>
        <taxon>Leotiomycetes</taxon>
        <taxon>Helotiales</taxon>
        <taxon>Ploettnerulaceae</taxon>
        <taxon>Rhynchosporium</taxon>
    </lineage>
</organism>